<name>A0ACA9RVF5_9GLOM</name>
<evidence type="ECO:0000313" key="2">
    <source>
        <dbReference type="Proteomes" id="UP000789920"/>
    </source>
</evidence>
<protein>
    <submittedName>
        <fullName evidence="1">17340_t:CDS:1</fullName>
    </submittedName>
</protein>
<dbReference type="EMBL" id="CAJVQC010072078">
    <property type="protein sequence ID" value="CAG8811180.1"/>
    <property type="molecule type" value="Genomic_DNA"/>
</dbReference>
<comment type="caution">
    <text evidence="1">The sequence shown here is derived from an EMBL/GenBank/DDBJ whole genome shotgun (WGS) entry which is preliminary data.</text>
</comment>
<reference evidence="1" key="1">
    <citation type="submission" date="2021-06" db="EMBL/GenBank/DDBJ databases">
        <authorList>
            <person name="Kallberg Y."/>
            <person name="Tangrot J."/>
            <person name="Rosling A."/>
        </authorList>
    </citation>
    <scope>NUCLEOTIDE SEQUENCE</scope>
    <source>
        <strain evidence="1">MA461A</strain>
    </source>
</reference>
<organism evidence="1 2">
    <name type="scientific">Racocetra persica</name>
    <dbReference type="NCBI Taxonomy" id="160502"/>
    <lineage>
        <taxon>Eukaryota</taxon>
        <taxon>Fungi</taxon>
        <taxon>Fungi incertae sedis</taxon>
        <taxon>Mucoromycota</taxon>
        <taxon>Glomeromycotina</taxon>
        <taxon>Glomeromycetes</taxon>
        <taxon>Diversisporales</taxon>
        <taxon>Gigasporaceae</taxon>
        <taxon>Racocetra</taxon>
    </lineage>
</organism>
<dbReference type="Proteomes" id="UP000789920">
    <property type="component" value="Unassembled WGS sequence"/>
</dbReference>
<sequence>QDKYEVAKTGKNNGPVAKATQSIKLYDKKRAPKKQLTNKKKHNKSIVNEEEDLLTLLK</sequence>
<gene>
    <name evidence="1" type="ORF">RPERSI_LOCUS23248</name>
</gene>
<evidence type="ECO:0000313" key="1">
    <source>
        <dbReference type="EMBL" id="CAG8811180.1"/>
    </source>
</evidence>
<accession>A0ACA9RVF5</accession>
<proteinExistence type="predicted"/>
<keyword evidence="2" id="KW-1185">Reference proteome</keyword>
<feature type="non-terminal residue" evidence="1">
    <location>
        <position position="1"/>
    </location>
</feature>